<protein>
    <recommendedName>
        <fullName evidence="1">F-box domain-containing protein</fullName>
    </recommendedName>
</protein>
<dbReference type="PANTHER" id="PTHR21503">
    <property type="entry name" value="F-BOX-CONTAINING HYPOTHETICAL PROTEIN C.ELEGANS"/>
    <property type="match status" value="1"/>
</dbReference>
<dbReference type="AlphaFoldDB" id="A0A2G5TWR0"/>
<keyword evidence="3" id="KW-1185">Reference proteome</keyword>
<evidence type="ECO:0000313" key="3">
    <source>
        <dbReference type="Proteomes" id="UP000230233"/>
    </source>
</evidence>
<dbReference type="InterPro" id="IPR001810">
    <property type="entry name" value="F-box_dom"/>
</dbReference>
<accession>A0A2G5TWR0</accession>
<sequence length="340" mass="40198">MPKNGFPLLKLPQLVLFECVENLDVLEILILSLLSKRARKVAQLNRWNISEMEWELGYENQISLSTPSDPCRKWIINYDRKNDTSKYPYFESELTGDYVKHYLFQNNTENNIEEMKHIVENIWEVFRAPIRYIKIFDESFIEWLLKFQPTILSLWIKEDVITSFETLDRIFKNLKVESFDLESIKTDKTTKVMEPIPFPYITVQNSYWLTLPAILNGSYTIICLYGSELTPKDINTILKEWQMGTKLQSLLSLEICTVTLLDAESCIREIYKDLNLTLSDRKDENPTIGNIHDENIYRRAQEKHRTLNLVRSDGTIGSITRSYTVDKYRKNAIYFRLFVW</sequence>
<dbReference type="InterPro" id="IPR012885">
    <property type="entry name" value="F-box_Sdz-33"/>
</dbReference>
<evidence type="ECO:0000259" key="1">
    <source>
        <dbReference type="PROSITE" id="PS50181"/>
    </source>
</evidence>
<proteinExistence type="predicted"/>
<comment type="caution">
    <text evidence="2">The sequence shown here is derived from an EMBL/GenBank/DDBJ whole genome shotgun (WGS) entry which is preliminary data.</text>
</comment>
<feature type="domain" description="F-box" evidence="1">
    <location>
        <begin position="5"/>
        <end position="50"/>
    </location>
</feature>
<dbReference type="PROSITE" id="PS50181">
    <property type="entry name" value="FBOX"/>
    <property type="match status" value="1"/>
</dbReference>
<evidence type="ECO:0000313" key="2">
    <source>
        <dbReference type="EMBL" id="PIC31739.1"/>
    </source>
</evidence>
<name>A0A2G5TWR0_9PELO</name>
<organism evidence="2 3">
    <name type="scientific">Caenorhabditis nigoni</name>
    <dbReference type="NCBI Taxonomy" id="1611254"/>
    <lineage>
        <taxon>Eukaryota</taxon>
        <taxon>Metazoa</taxon>
        <taxon>Ecdysozoa</taxon>
        <taxon>Nematoda</taxon>
        <taxon>Chromadorea</taxon>
        <taxon>Rhabditida</taxon>
        <taxon>Rhabditina</taxon>
        <taxon>Rhabditomorpha</taxon>
        <taxon>Rhabditoidea</taxon>
        <taxon>Rhabditidae</taxon>
        <taxon>Peloderinae</taxon>
        <taxon>Caenorhabditis</taxon>
    </lineage>
</organism>
<dbReference type="Proteomes" id="UP000230233">
    <property type="component" value="Chromosome IV"/>
</dbReference>
<reference evidence="3" key="1">
    <citation type="submission" date="2017-10" db="EMBL/GenBank/DDBJ databases">
        <title>Rapid genome shrinkage in a self-fertile nematode reveals novel sperm competition proteins.</title>
        <authorList>
            <person name="Yin D."/>
            <person name="Schwarz E.M."/>
            <person name="Thomas C.G."/>
            <person name="Felde R.L."/>
            <person name="Korf I.F."/>
            <person name="Cutter A.D."/>
            <person name="Schartner C.M."/>
            <person name="Ralston E.J."/>
            <person name="Meyer B.J."/>
            <person name="Haag E.S."/>
        </authorList>
    </citation>
    <scope>NUCLEOTIDE SEQUENCE [LARGE SCALE GENOMIC DNA]</scope>
    <source>
        <strain evidence="3">JU1422</strain>
    </source>
</reference>
<dbReference type="PANTHER" id="PTHR21503:SF8">
    <property type="entry name" value="F-BOX ASSOCIATED DOMAIN-CONTAINING PROTEIN-RELATED"/>
    <property type="match status" value="1"/>
</dbReference>
<dbReference type="EMBL" id="PDUG01000004">
    <property type="protein sequence ID" value="PIC31739.1"/>
    <property type="molecule type" value="Genomic_DNA"/>
</dbReference>
<gene>
    <name evidence="2" type="primary">Cnig_chr_IV.g12335</name>
    <name evidence="2" type="ORF">B9Z55_012335</name>
</gene>
<dbReference type="Pfam" id="PF00646">
    <property type="entry name" value="F-box"/>
    <property type="match status" value="1"/>
</dbReference>
<dbReference type="Pfam" id="PF07735">
    <property type="entry name" value="FBA_2"/>
    <property type="match status" value="1"/>
</dbReference>